<evidence type="ECO:0000256" key="3">
    <source>
        <dbReference type="ARBA" id="ARBA00022989"/>
    </source>
</evidence>
<evidence type="ECO:0000256" key="6">
    <source>
        <dbReference type="SAM" id="Phobius"/>
    </source>
</evidence>
<evidence type="ECO:0000256" key="1">
    <source>
        <dbReference type="ARBA" id="ARBA00004141"/>
    </source>
</evidence>
<feature type="transmembrane region" description="Helical" evidence="6">
    <location>
        <begin position="36"/>
        <end position="55"/>
    </location>
</feature>
<comment type="subcellular location">
    <subcellularLocation>
        <location evidence="1">Membrane</location>
        <topology evidence="1">Multi-pass membrane protein</topology>
    </subcellularLocation>
</comment>
<dbReference type="InterPro" id="IPR042512">
    <property type="entry name" value="TLCD5"/>
</dbReference>
<dbReference type="EnsemblMetazoa" id="CLYHEMT007048.2">
    <property type="protein sequence ID" value="CLYHEMP007048.2"/>
    <property type="gene ID" value="CLYHEMG007048"/>
</dbReference>
<dbReference type="RefSeq" id="XP_066926088.1">
    <property type="nucleotide sequence ID" value="XM_067069987.1"/>
</dbReference>
<dbReference type="InterPro" id="IPR006634">
    <property type="entry name" value="TLC-dom"/>
</dbReference>
<keyword evidence="9" id="KW-1185">Reference proteome</keyword>
<dbReference type="RefSeq" id="XP_066924265.1">
    <property type="nucleotide sequence ID" value="XM_067068164.1"/>
</dbReference>
<feature type="transmembrane region" description="Helical" evidence="6">
    <location>
        <begin position="188"/>
        <end position="209"/>
    </location>
</feature>
<dbReference type="Pfam" id="PF03798">
    <property type="entry name" value="TRAM_LAG1_CLN8"/>
    <property type="match status" value="1"/>
</dbReference>
<dbReference type="AlphaFoldDB" id="A0A7M5V3Q4"/>
<dbReference type="PANTHER" id="PTHR31898:SF1">
    <property type="entry name" value="TLC DOMAIN-CONTAINING PROTEIN 5"/>
    <property type="match status" value="1"/>
</dbReference>
<feature type="transmembrane region" description="Helical" evidence="6">
    <location>
        <begin position="70"/>
        <end position="90"/>
    </location>
</feature>
<reference evidence="8" key="1">
    <citation type="submission" date="2021-01" db="UniProtKB">
        <authorList>
            <consortium name="EnsemblMetazoa"/>
        </authorList>
    </citation>
    <scope>IDENTIFICATION</scope>
</reference>
<dbReference type="OrthoDB" id="506011at2759"/>
<proteinExistence type="predicted"/>
<feature type="domain" description="TLC" evidence="7">
    <location>
        <begin position="27"/>
        <end position="217"/>
    </location>
</feature>
<dbReference type="GO" id="GO:0016020">
    <property type="term" value="C:membrane"/>
    <property type="evidence" value="ECO:0007669"/>
    <property type="project" value="UniProtKB-SubCell"/>
</dbReference>
<keyword evidence="3 6" id="KW-1133">Transmembrane helix</keyword>
<evidence type="ECO:0000256" key="2">
    <source>
        <dbReference type="ARBA" id="ARBA00022692"/>
    </source>
</evidence>
<dbReference type="EnsemblMetazoa" id="CLYHEMT018381.1">
    <property type="protein sequence ID" value="CLYHEMP018381.1"/>
    <property type="gene ID" value="CLYHEMG018381"/>
</dbReference>
<evidence type="ECO:0000259" key="7">
    <source>
        <dbReference type="PROSITE" id="PS50922"/>
    </source>
</evidence>
<keyword evidence="2 5" id="KW-0812">Transmembrane</keyword>
<keyword evidence="4 5" id="KW-0472">Membrane</keyword>
<feature type="transmembrane region" description="Helical" evidence="6">
    <location>
        <begin position="6"/>
        <end position="24"/>
    </location>
</feature>
<feature type="transmembrane region" description="Helical" evidence="6">
    <location>
        <begin position="159"/>
        <end position="181"/>
    </location>
</feature>
<dbReference type="Proteomes" id="UP000594262">
    <property type="component" value="Unplaced"/>
</dbReference>
<accession>A0A7M5V3Q4</accession>
<evidence type="ECO:0000313" key="9">
    <source>
        <dbReference type="Proteomes" id="UP000594262"/>
    </source>
</evidence>
<dbReference type="GeneID" id="136813468"/>
<sequence length="225" mass="26643">MYYNALLFFAAIWSAYYFLLYFLFRKKYNAEWISRMVSLTHALAIVRSAEYTAYFETWPFDTMGFLNTHHQNLVLCLTAGYFIFEITWCLYMRTEGVLMVIHHAISITSMLISLWTQHSASEVLLTTWGSELTNPFLQIRWFLRETGNYQSIFGFINDLVFFVLFFILRTVVGTVVAYYLYHATETTLFMKVCGFSFYGLSLVWMIQIFKFGQKKLFNGYKSRIE</sequence>
<protein>
    <recommendedName>
        <fullName evidence="7">TLC domain-containing protein</fullName>
    </recommendedName>
</protein>
<dbReference type="GeneID" id="136811542"/>
<organism evidence="8 9">
    <name type="scientific">Clytia hemisphaerica</name>
    <dbReference type="NCBI Taxonomy" id="252671"/>
    <lineage>
        <taxon>Eukaryota</taxon>
        <taxon>Metazoa</taxon>
        <taxon>Cnidaria</taxon>
        <taxon>Hydrozoa</taxon>
        <taxon>Hydroidolina</taxon>
        <taxon>Leptothecata</taxon>
        <taxon>Obeliida</taxon>
        <taxon>Clytiidae</taxon>
        <taxon>Clytia</taxon>
    </lineage>
</organism>
<dbReference type="SMART" id="SM00724">
    <property type="entry name" value="TLC"/>
    <property type="match status" value="1"/>
</dbReference>
<evidence type="ECO:0000256" key="4">
    <source>
        <dbReference type="ARBA" id="ARBA00023136"/>
    </source>
</evidence>
<evidence type="ECO:0000313" key="8">
    <source>
        <dbReference type="EnsemblMetazoa" id="CLYHEMP007048.2"/>
    </source>
</evidence>
<evidence type="ECO:0000256" key="5">
    <source>
        <dbReference type="PROSITE-ProRule" id="PRU00205"/>
    </source>
</evidence>
<dbReference type="PANTHER" id="PTHR31898">
    <property type="entry name" value="TRANSMEMBRANE PROTEIN 136"/>
    <property type="match status" value="1"/>
</dbReference>
<dbReference type="PROSITE" id="PS50922">
    <property type="entry name" value="TLC"/>
    <property type="match status" value="1"/>
</dbReference>
<name>A0A7M5V3Q4_9CNID</name>
<feature type="transmembrane region" description="Helical" evidence="6">
    <location>
        <begin position="97"/>
        <end position="115"/>
    </location>
</feature>